<evidence type="ECO:0000256" key="1">
    <source>
        <dbReference type="SAM" id="MobiDB-lite"/>
    </source>
</evidence>
<comment type="caution">
    <text evidence="2">The sequence shown here is derived from an EMBL/GenBank/DDBJ whole genome shotgun (WGS) entry which is preliminary data.</text>
</comment>
<protein>
    <submittedName>
        <fullName evidence="2">Cytoskeletal protein RodZ</fullName>
    </submittedName>
</protein>
<organism evidence="2 3">
    <name type="scientific">Paenochrobactrum gallinarii</name>
    <dbReference type="NCBI Taxonomy" id="643673"/>
    <lineage>
        <taxon>Bacteria</taxon>
        <taxon>Pseudomonadati</taxon>
        <taxon>Pseudomonadota</taxon>
        <taxon>Alphaproteobacteria</taxon>
        <taxon>Hyphomicrobiales</taxon>
        <taxon>Brucellaceae</taxon>
        <taxon>Paenochrobactrum</taxon>
    </lineage>
</organism>
<sequence length="284" mass="29885">MATAKRKPRTASSARKRTSAKKNSGASVASVLALGAIVALGAVSIWAASQHKSPQTAISNLFNGTSNTSRATTPPQRQATSTQVKEPVKQPARPNRAEEKVTGRATATAPIPRPEIGLGSTKVTIAPQPAARPQTATQTATPATKPNQMAAAITPPASATKNLPPRGENRAGSTPKMVYARQKLTVHKTAWDKSPSMGEVEKGRELRSYGQTGKWHRVVVPATDMIGWVHQDMLVIVNKSAKQNAQVSAPLTTGAIKAQVPVKPMPFAAKAETSHPVPKSNVGN</sequence>
<proteinExistence type="predicted"/>
<name>A0A841LQ69_9HYPH</name>
<dbReference type="Gene3D" id="2.30.30.40">
    <property type="entry name" value="SH3 Domains"/>
    <property type="match status" value="1"/>
</dbReference>
<dbReference type="RefSeq" id="WP_184220088.1">
    <property type="nucleotide sequence ID" value="NZ_JACIIU010000002.1"/>
</dbReference>
<feature type="compositionally biased region" description="Low complexity" evidence="1">
    <location>
        <begin position="124"/>
        <end position="144"/>
    </location>
</feature>
<dbReference type="EMBL" id="JACIIU010000002">
    <property type="protein sequence ID" value="MBB6260193.1"/>
    <property type="molecule type" value="Genomic_DNA"/>
</dbReference>
<evidence type="ECO:0000313" key="2">
    <source>
        <dbReference type="EMBL" id="MBB6260193.1"/>
    </source>
</evidence>
<keyword evidence="3" id="KW-1185">Reference proteome</keyword>
<feature type="region of interest" description="Disordered" evidence="1">
    <location>
        <begin position="58"/>
        <end position="174"/>
    </location>
</feature>
<feature type="region of interest" description="Disordered" evidence="1">
    <location>
        <begin position="1"/>
        <end position="27"/>
    </location>
</feature>
<accession>A0A841LQ69</accession>
<feature type="compositionally biased region" description="Polar residues" evidence="1">
    <location>
        <begin position="58"/>
        <end position="84"/>
    </location>
</feature>
<dbReference type="AlphaFoldDB" id="A0A841LQ69"/>
<reference evidence="2 3" key="1">
    <citation type="submission" date="2020-08" db="EMBL/GenBank/DDBJ databases">
        <title>Genomic Encyclopedia of Type Strains, Phase IV (KMG-IV): sequencing the most valuable type-strain genomes for metagenomic binning, comparative biology and taxonomic classification.</title>
        <authorList>
            <person name="Goeker M."/>
        </authorList>
    </citation>
    <scope>NUCLEOTIDE SEQUENCE [LARGE SCALE GENOMIC DNA]</scope>
    <source>
        <strain evidence="2 3">DSM 22336</strain>
    </source>
</reference>
<gene>
    <name evidence="2" type="ORF">FHS77_000717</name>
</gene>
<feature type="compositionally biased region" description="Basic residues" evidence="1">
    <location>
        <begin position="1"/>
        <end position="20"/>
    </location>
</feature>
<dbReference type="Proteomes" id="UP000555393">
    <property type="component" value="Unassembled WGS sequence"/>
</dbReference>
<evidence type="ECO:0000313" key="3">
    <source>
        <dbReference type="Proteomes" id="UP000555393"/>
    </source>
</evidence>